<proteinExistence type="predicted"/>
<protein>
    <submittedName>
        <fullName evidence="2">Uncharacterized protein</fullName>
    </submittedName>
</protein>
<feature type="region of interest" description="Disordered" evidence="1">
    <location>
        <begin position="1"/>
        <end position="36"/>
    </location>
</feature>
<dbReference type="Proteomes" id="UP000660262">
    <property type="component" value="Unassembled WGS sequence"/>
</dbReference>
<dbReference type="OrthoDB" id="567696at2759"/>
<keyword evidence="3" id="KW-1185">Reference proteome</keyword>
<evidence type="ECO:0000313" key="2">
    <source>
        <dbReference type="EMBL" id="GHP06100.1"/>
    </source>
</evidence>
<dbReference type="AlphaFoldDB" id="A0A830HJX5"/>
<name>A0A830HJX5_9CHLO</name>
<dbReference type="EMBL" id="BNJQ01000012">
    <property type="protein sequence ID" value="GHP06100.1"/>
    <property type="molecule type" value="Genomic_DNA"/>
</dbReference>
<feature type="region of interest" description="Disordered" evidence="1">
    <location>
        <begin position="165"/>
        <end position="202"/>
    </location>
</feature>
<organism evidence="2 3">
    <name type="scientific">Pycnococcus provasolii</name>
    <dbReference type="NCBI Taxonomy" id="41880"/>
    <lineage>
        <taxon>Eukaryota</taxon>
        <taxon>Viridiplantae</taxon>
        <taxon>Chlorophyta</taxon>
        <taxon>Pseudoscourfieldiophyceae</taxon>
        <taxon>Pseudoscourfieldiales</taxon>
        <taxon>Pycnococcaceae</taxon>
        <taxon>Pycnococcus</taxon>
    </lineage>
</organism>
<reference evidence="2" key="1">
    <citation type="submission" date="2020-10" db="EMBL/GenBank/DDBJ databases">
        <title>Unveiling of a novel bifunctional photoreceptor, Dualchrome1, isolated from a cosmopolitan green alga.</title>
        <authorList>
            <person name="Suzuki S."/>
            <person name="Kawachi M."/>
        </authorList>
    </citation>
    <scope>NUCLEOTIDE SEQUENCE</scope>
    <source>
        <strain evidence="2">NIES 2893</strain>
    </source>
</reference>
<sequence length="671" mass="76948">MMNAQTDGEGVSESSEEGDQNNALNSTARKSQVASSPRIGIAHNRECGINLEDGPFRELMSEIRLRLLPALHLSTLSPATLEKAFKQLHRASACCYMYVATLFPRVWPSSEITCLLEFSEYSSAPGLFDQPLVTQFLWAAFWLIMRNEENRTYLVNLLLDEIEKNGGGGEDGEKKDGQNDSGDAEESNAEELQPDPSQENEAIPEGAAAAIEDMEGNHQRFMDVTLRVMENFFPCLAELVPPAWTDDKKQSPSLYLYSFCFGAIWLFSYNDDDQRQLHEDVYRQNEIGWPKTEARMLDLDMRRMLDSSRTKGFLKREGEKVGKDVETVVAELNDIFKQVWDDLYGAFMWYSLQGSGDPYCMQLNAFSQFTDDCKIPDSESEKCKRSDLDTLFIVANFEEDKNSALSKFNDDNSLMRFEFMDILIRMGIAKYGNGALTEDPVEAFRELLDRNVFLHLGSEAIVKANDFRSNRLYNEETDHYLRTRKQLLQAMYSRYRLKPAAGGLRPKVLRIEGWLQMIEHTNLLSINNAFTINQAKYCFMFARMIVIDELKDEKRWRSLTFVDFLDALGRVADNFSFPFKDDLRRLGWNNIYEYMEYAAYTAEEDVAGKIFPSRTSAGFSAPKTRPLKGKVEALLDLMFMRIAFNADDPNYEYSDAYLLKLLRKQDKDLGP</sequence>
<evidence type="ECO:0000256" key="1">
    <source>
        <dbReference type="SAM" id="MobiDB-lite"/>
    </source>
</evidence>
<feature type="compositionally biased region" description="Acidic residues" evidence="1">
    <location>
        <begin position="182"/>
        <end position="193"/>
    </location>
</feature>
<accession>A0A830HJX5</accession>
<gene>
    <name evidence="2" type="ORF">PPROV_000484700</name>
</gene>
<feature type="compositionally biased region" description="Polar residues" evidence="1">
    <location>
        <begin position="20"/>
        <end position="35"/>
    </location>
</feature>
<comment type="caution">
    <text evidence="2">The sequence shown here is derived from an EMBL/GenBank/DDBJ whole genome shotgun (WGS) entry which is preliminary data.</text>
</comment>
<evidence type="ECO:0000313" key="3">
    <source>
        <dbReference type="Proteomes" id="UP000660262"/>
    </source>
</evidence>